<evidence type="ECO:0000313" key="3">
    <source>
        <dbReference type="EMBL" id="UEL48670.1"/>
    </source>
</evidence>
<dbReference type="InterPro" id="IPR003646">
    <property type="entry name" value="SH3-like_bac-type"/>
</dbReference>
<gene>
    <name evidence="3" type="ORF">JW646_04230</name>
</gene>
<organism evidence="3 4">
    <name type="scientific">Terrisporobacter hibernicus</name>
    <dbReference type="NCBI Taxonomy" id="2813371"/>
    <lineage>
        <taxon>Bacteria</taxon>
        <taxon>Bacillati</taxon>
        <taxon>Bacillota</taxon>
        <taxon>Clostridia</taxon>
        <taxon>Peptostreptococcales</taxon>
        <taxon>Peptostreptococcaceae</taxon>
        <taxon>Terrisporobacter</taxon>
    </lineage>
</organism>
<protein>
    <submittedName>
        <fullName evidence="3">SH3 domain-containing protein</fullName>
    </submittedName>
</protein>
<dbReference type="RefSeq" id="WP_228416704.1">
    <property type="nucleotide sequence ID" value="NZ_CP081135.1"/>
</dbReference>
<dbReference type="PROSITE" id="PS51781">
    <property type="entry name" value="SH3B"/>
    <property type="match status" value="1"/>
</dbReference>
<sequence>MKIKKMIITMLTIMNIFNLTTNKSYADTNNLYTTDYIKNQETQFISNNYFGNSEKDYEYKKGSIPILISAPHTVKQWRNESHKSADIYTGALAKTLHKATGAHIIYKASTNGDENYTTEETEYRKKIKDIVAKNDIKVIIDLHGMTSDKDSDIDIGTGNSSNINLLGQDYILSLVKSSLGNNNYTVNKYFTGGKVYTMSSYCASKLGVPTLQLEINKKYRTSDSESFTYMANKLTKMINDTYNNVCIPKGQVINVKKSLNLRSSTSTASRTNIIDKINLGSTVSILDNIGNVGKSNQWVRIKYNNKVGYVKNNYIRLYNVGKIVNVNKNIRLRKSVDSKSSTVLRIPKGAYVTILNDGKTCKIKYNNKQGYISNKYLDVIY</sequence>
<reference evidence="3 4" key="1">
    <citation type="journal article" date="2023" name="Int. J. Syst. Evol. Microbiol.">
        <title>Terrisporobacter hibernicus sp. nov., isolated from bovine faeces in Northern Ireland.</title>
        <authorList>
            <person name="Mitchell M."/>
            <person name="Nguyen S.V."/>
            <person name="Connor M."/>
            <person name="Fairley D.J."/>
            <person name="Donoghue O."/>
            <person name="Marshall H."/>
            <person name="Koolman L."/>
            <person name="McMullan G."/>
            <person name="Schaffer K.E."/>
            <person name="McGrath J.W."/>
            <person name="Fanning S."/>
        </authorList>
    </citation>
    <scope>NUCLEOTIDE SEQUENCE [LARGE SCALE GENOMIC DNA]</scope>
    <source>
        <strain evidence="3 4">MCA3</strain>
    </source>
</reference>
<dbReference type="PANTHER" id="PTHR34408">
    <property type="entry name" value="FAMILY PROTEIN, PUTATIVE-RELATED"/>
    <property type="match status" value="1"/>
</dbReference>
<dbReference type="PANTHER" id="PTHR34408:SF1">
    <property type="entry name" value="GLYCOSYL HYDROLASE FAMILY 19 DOMAIN-CONTAINING PROTEIN HI_1415"/>
    <property type="match status" value="1"/>
</dbReference>
<accession>A0AAX2ZIQ6</accession>
<dbReference type="Gene3D" id="3.40.630.40">
    <property type="entry name" value="Zn-dependent exopeptidases"/>
    <property type="match status" value="1"/>
</dbReference>
<dbReference type="InterPro" id="IPR052354">
    <property type="entry name" value="Cell_Wall_Dynamics_Protein"/>
</dbReference>
<dbReference type="Gene3D" id="2.30.30.40">
    <property type="entry name" value="SH3 Domains"/>
    <property type="match status" value="2"/>
</dbReference>
<feature type="signal peptide" evidence="1">
    <location>
        <begin position="1"/>
        <end position="26"/>
    </location>
</feature>
<feature type="chain" id="PRO_5043668248" evidence="1">
    <location>
        <begin position="27"/>
        <end position="381"/>
    </location>
</feature>
<evidence type="ECO:0000259" key="2">
    <source>
        <dbReference type="PROSITE" id="PS51781"/>
    </source>
</evidence>
<dbReference type="Pfam" id="PF08239">
    <property type="entry name" value="SH3_3"/>
    <property type="match status" value="1"/>
</dbReference>
<dbReference type="KEGG" id="tem:JW646_04230"/>
<dbReference type="Proteomes" id="UP001198983">
    <property type="component" value="Chromosome"/>
</dbReference>
<feature type="domain" description="SH3b" evidence="2">
    <location>
        <begin position="248"/>
        <end position="319"/>
    </location>
</feature>
<keyword evidence="4" id="KW-1185">Reference proteome</keyword>
<dbReference type="EMBL" id="CP081135">
    <property type="protein sequence ID" value="UEL48670.1"/>
    <property type="molecule type" value="Genomic_DNA"/>
</dbReference>
<dbReference type="SUPFAM" id="SSF53187">
    <property type="entry name" value="Zn-dependent exopeptidases"/>
    <property type="match status" value="1"/>
</dbReference>
<name>A0AAX2ZIQ6_9FIRM</name>
<evidence type="ECO:0000313" key="4">
    <source>
        <dbReference type="Proteomes" id="UP001198983"/>
    </source>
</evidence>
<evidence type="ECO:0000256" key="1">
    <source>
        <dbReference type="SAM" id="SignalP"/>
    </source>
</evidence>
<dbReference type="SMART" id="SM00287">
    <property type="entry name" value="SH3b"/>
    <property type="match status" value="2"/>
</dbReference>
<dbReference type="AlphaFoldDB" id="A0AAX2ZIQ6"/>
<proteinExistence type="predicted"/>
<keyword evidence="1" id="KW-0732">Signal</keyword>